<dbReference type="InterPro" id="IPR013324">
    <property type="entry name" value="RNA_pol_sigma_r3/r4-like"/>
</dbReference>
<dbReference type="Proteomes" id="UP000618795">
    <property type="component" value="Unassembled WGS sequence"/>
</dbReference>
<feature type="domain" description="RNA polymerase sigma-70 region 2" evidence="6">
    <location>
        <begin position="17"/>
        <end position="86"/>
    </location>
</feature>
<gene>
    <name evidence="7" type="ORF">GCM10010260_59440</name>
</gene>
<dbReference type="InterPro" id="IPR014284">
    <property type="entry name" value="RNA_pol_sigma-70_dom"/>
</dbReference>
<sequence>MTPRIPPLHWDEIAARYMQLRDGLVQYANRLLGGDRHMAHDLVQETFKAAALQWETLRTRSEGIQRAWLYRVLKNKVFDQWGAARRCVESVSGQDMVSELETPRTAISNLLLQKCWKVIDSMPCAQRRVALLKWQGEWTNHEIAAHLDIAASTVRVHLRNARNTLVAELGDEVVFPSEWRDDGPGEEAAV</sequence>
<dbReference type="GO" id="GO:0003677">
    <property type="term" value="F:DNA binding"/>
    <property type="evidence" value="ECO:0007669"/>
    <property type="project" value="UniProtKB-KW"/>
</dbReference>
<comment type="caution">
    <text evidence="7">The sequence shown here is derived from an EMBL/GenBank/DDBJ whole genome shotgun (WGS) entry which is preliminary data.</text>
</comment>
<evidence type="ECO:0000259" key="6">
    <source>
        <dbReference type="Pfam" id="PF04542"/>
    </source>
</evidence>
<accession>A0A918IFQ3</accession>
<dbReference type="PANTHER" id="PTHR43133">
    <property type="entry name" value="RNA POLYMERASE ECF-TYPE SIGMA FACTO"/>
    <property type="match status" value="1"/>
</dbReference>
<dbReference type="InterPro" id="IPR039425">
    <property type="entry name" value="RNA_pol_sigma-70-like"/>
</dbReference>
<evidence type="ECO:0000256" key="3">
    <source>
        <dbReference type="ARBA" id="ARBA00023082"/>
    </source>
</evidence>
<keyword evidence="3" id="KW-0731">Sigma factor</keyword>
<dbReference type="EMBL" id="BMTD01000015">
    <property type="protein sequence ID" value="GGV12742.1"/>
    <property type="molecule type" value="Genomic_DNA"/>
</dbReference>
<dbReference type="Pfam" id="PF04542">
    <property type="entry name" value="Sigma70_r2"/>
    <property type="match status" value="1"/>
</dbReference>
<dbReference type="SUPFAM" id="SSF88946">
    <property type="entry name" value="Sigma2 domain of RNA polymerase sigma factors"/>
    <property type="match status" value="1"/>
</dbReference>
<proteinExistence type="inferred from homology"/>
<evidence type="ECO:0000256" key="1">
    <source>
        <dbReference type="ARBA" id="ARBA00010641"/>
    </source>
</evidence>
<dbReference type="GO" id="GO:0016987">
    <property type="term" value="F:sigma factor activity"/>
    <property type="evidence" value="ECO:0007669"/>
    <property type="project" value="UniProtKB-KW"/>
</dbReference>
<dbReference type="NCBIfam" id="TIGR02937">
    <property type="entry name" value="sigma70-ECF"/>
    <property type="match status" value="1"/>
</dbReference>
<dbReference type="InterPro" id="IPR007627">
    <property type="entry name" value="RNA_pol_sigma70_r2"/>
</dbReference>
<name>A0A918IFQ3_9ACTN</name>
<reference evidence="7" key="1">
    <citation type="journal article" date="2014" name="Int. J. Syst. Evol. Microbiol.">
        <title>Complete genome sequence of Corynebacterium casei LMG S-19264T (=DSM 44701T), isolated from a smear-ripened cheese.</title>
        <authorList>
            <consortium name="US DOE Joint Genome Institute (JGI-PGF)"/>
            <person name="Walter F."/>
            <person name="Albersmeier A."/>
            <person name="Kalinowski J."/>
            <person name="Ruckert C."/>
        </authorList>
    </citation>
    <scope>NUCLEOTIDE SEQUENCE</scope>
    <source>
        <strain evidence="7">JCM 4369</strain>
    </source>
</reference>
<dbReference type="AlphaFoldDB" id="A0A918IFQ3"/>
<protein>
    <recommendedName>
        <fullName evidence="6">RNA polymerase sigma-70 region 2 domain-containing protein</fullName>
    </recommendedName>
</protein>
<comment type="similarity">
    <text evidence="1">Belongs to the sigma-70 factor family. ECF subfamily.</text>
</comment>
<keyword evidence="8" id="KW-1185">Reference proteome</keyword>
<evidence type="ECO:0000256" key="2">
    <source>
        <dbReference type="ARBA" id="ARBA00023015"/>
    </source>
</evidence>
<reference evidence="7" key="2">
    <citation type="submission" date="2020-09" db="EMBL/GenBank/DDBJ databases">
        <authorList>
            <person name="Sun Q."/>
            <person name="Ohkuma M."/>
        </authorList>
    </citation>
    <scope>NUCLEOTIDE SEQUENCE</scope>
    <source>
        <strain evidence="7">JCM 4369</strain>
    </source>
</reference>
<dbReference type="GO" id="GO:0006352">
    <property type="term" value="P:DNA-templated transcription initiation"/>
    <property type="evidence" value="ECO:0007669"/>
    <property type="project" value="InterPro"/>
</dbReference>
<dbReference type="SUPFAM" id="SSF88659">
    <property type="entry name" value="Sigma3 and sigma4 domains of RNA polymerase sigma factors"/>
    <property type="match status" value="1"/>
</dbReference>
<keyword evidence="5" id="KW-0804">Transcription</keyword>
<keyword evidence="2" id="KW-0805">Transcription regulation</keyword>
<dbReference type="Gene3D" id="1.10.10.10">
    <property type="entry name" value="Winged helix-like DNA-binding domain superfamily/Winged helix DNA-binding domain"/>
    <property type="match status" value="1"/>
</dbReference>
<organism evidence="7 8">
    <name type="scientific">Streptomyces filipinensis</name>
    <dbReference type="NCBI Taxonomy" id="66887"/>
    <lineage>
        <taxon>Bacteria</taxon>
        <taxon>Bacillati</taxon>
        <taxon>Actinomycetota</taxon>
        <taxon>Actinomycetes</taxon>
        <taxon>Kitasatosporales</taxon>
        <taxon>Streptomycetaceae</taxon>
        <taxon>Streptomyces</taxon>
    </lineage>
</organism>
<dbReference type="Gene3D" id="1.10.1740.10">
    <property type="match status" value="1"/>
</dbReference>
<evidence type="ECO:0000256" key="4">
    <source>
        <dbReference type="ARBA" id="ARBA00023125"/>
    </source>
</evidence>
<dbReference type="PANTHER" id="PTHR43133:SF8">
    <property type="entry name" value="RNA POLYMERASE SIGMA FACTOR HI_1459-RELATED"/>
    <property type="match status" value="1"/>
</dbReference>
<dbReference type="InterPro" id="IPR036388">
    <property type="entry name" value="WH-like_DNA-bd_sf"/>
</dbReference>
<dbReference type="InterPro" id="IPR013325">
    <property type="entry name" value="RNA_pol_sigma_r2"/>
</dbReference>
<dbReference type="RefSeq" id="WP_191876557.1">
    <property type="nucleotide sequence ID" value="NZ_BMTD01000015.1"/>
</dbReference>
<evidence type="ECO:0000313" key="8">
    <source>
        <dbReference type="Proteomes" id="UP000618795"/>
    </source>
</evidence>
<evidence type="ECO:0000256" key="5">
    <source>
        <dbReference type="ARBA" id="ARBA00023163"/>
    </source>
</evidence>
<evidence type="ECO:0000313" key="7">
    <source>
        <dbReference type="EMBL" id="GGV12742.1"/>
    </source>
</evidence>
<keyword evidence="4" id="KW-0238">DNA-binding</keyword>